<evidence type="ECO:0000256" key="7">
    <source>
        <dbReference type="ARBA" id="ARBA00022679"/>
    </source>
</evidence>
<evidence type="ECO:0000256" key="5">
    <source>
        <dbReference type="ARBA" id="ARBA00022516"/>
    </source>
</evidence>
<evidence type="ECO:0000256" key="13">
    <source>
        <dbReference type="HAMAP-Rule" id="MF_00409"/>
    </source>
</evidence>
<evidence type="ECO:0000256" key="11">
    <source>
        <dbReference type="ARBA" id="ARBA00023098"/>
    </source>
</evidence>
<proteinExistence type="inferred from homology"/>
<keyword evidence="9 13" id="KW-0418">Kinase</keyword>
<evidence type="ECO:0000256" key="12">
    <source>
        <dbReference type="ARBA" id="ARBA00029757"/>
    </source>
</evidence>
<keyword evidence="7 13" id="KW-0808">Transferase</keyword>
<comment type="catalytic activity">
    <reaction evidence="13">
        <text>a lipid A disaccharide + ATP = a lipid IVA + ADP + H(+)</text>
        <dbReference type="Rhea" id="RHEA:67840"/>
        <dbReference type="ChEBI" id="CHEBI:15378"/>
        <dbReference type="ChEBI" id="CHEBI:30616"/>
        <dbReference type="ChEBI" id="CHEBI:176343"/>
        <dbReference type="ChEBI" id="CHEBI:176425"/>
        <dbReference type="ChEBI" id="CHEBI:456216"/>
        <dbReference type="EC" id="2.7.1.130"/>
    </reaction>
</comment>
<comment type="function">
    <text evidence="1 13">Transfers the gamma-phosphate of ATP to the 4'-position of a tetraacyldisaccharide 1-phosphate intermediate (termed DS-1-P) to form tetraacyldisaccharide 1,4'-bis-phosphate (lipid IVA).</text>
</comment>
<keyword evidence="11 13" id="KW-0443">Lipid metabolism</keyword>
<comment type="pathway">
    <text evidence="2 13">Glycolipid biosynthesis; lipid IV(A) biosynthesis; lipid IV(A) from (3R)-3-hydroxytetradecanoyl-[acyl-carrier-protein] and UDP-N-acetyl-alpha-D-glucosamine: step 6/6.</text>
</comment>
<organism evidence="14 15">
    <name type="scientific">Candidatus Nitrospira nitrosa</name>
    <dbReference type="NCBI Taxonomy" id="1742972"/>
    <lineage>
        <taxon>Bacteria</taxon>
        <taxon>Pseudomonadati</taxon>
        <taxon>Nitrospirota</taxon>
        <taxon>Nitrospiria</taxon>
        <taxon>Nitrospirales</taxon>
        <taxon>Nitrospiraceae</taxon>
        <taxon>Nitrospira</taxon>
    </lineage>
</organism>
<evidence type="ECO:0000256" key="9">
    <source>
        <dbReference type="ARBA" id="ARBA00022777"/>
    </source>
</evidence>
<gene>
    <name evidence="13 14" type="primary">lpxK</name>
    <name evidence="14" type="ORF">COMA1_20166</name>
</gene>
<feature type="binding site" evidence="13">
    <location>
        <begin position="53"/>
        <end position="60"/>
    </location>
    <ligand>
        <name>ATP</name>
        <dbReference type="ChEBI" id="CHEBI:30616"/>
    </ligand>
</feature>
<evidence type="ECO:0000256" key="3">
    <source>
        <dbReference type="ARBA" id="ARBA00012071"/>
    </source>
</evidence>
<keyword evidence="8 13" id="KW-0547">Nucleotide-binding</keyword>
<evidence type="ECO:0000256" key="6">
    <source>
        <dbReference type="ARBA" id="ARBA00022556"/>
    </source>
</evidence>
<dbReference type="HAMAP" id="MF_00409">
    <property type="entry name" value="LpxK"/>
    <property type="match status" value="1"/>
</dbReference>
<name>A0A0S4LET1_9BACT</name>
<keyword evidence="15" id="KW-1185">Reference proteome</keyword>
<evidence type="ECO:0000256" key="10">
    <source>
        <dbReference type="ARBA" id="ARBA00022840"/>
    </source>
</evidence>
<dbReference type="NCBIfam" id="TIGR00682">
    <property type="entry name" value="lpxK"/>
    <property type="match status" value="1"/>
</dbReference>
<evidence type="ECO:0000256" key="1">
    <source>
        <dbReference type="ARBA" id="ARBA00002274"/>
    </source>
</evidence>
<dbReference type="PANTHER" id="PTHR42724">
    <property type="entry name" value="TETRAACYLDISACCHARIDE 4'-KINASE"/>
    <property type="match status" value="1"/>
</dbReference>
<keyword evidence="10 13" id="KW-0067">ATP-binding</keyword>
<dbReference type="GO" id="GO:0009244">
    <property type="term" value="P:lipopolysaccharide core region biosynthetic process"/>
    <property type="evidence" value="ECO:0007669"/>
    <property type="project" value="TreeGrafter"/>
</dbReference>
<dbReference type="UniPathway" id="UPA00359">
    <property type="reaction ID" value="UER00482"/>
</dbReference>
<dbReference type="PANTHER" id="PTHR42724:SF1">
    <property type="entry name" value="TETRAACYLDISACCHARIDE 4'-KINASE, MITOCHONDRIAL-RELATED"/>
    <property type="match status" value="1"/>
</dbReference>
<dbReference type="GO" id="GO:0005524">
    <property type="term" value="F:ATP binding"/>
    <property type="evidence" value="ECO:0007669"/>
    <property type="project" value="UniProtKB-UniRule"/>
</dbReference>
<dbReference type="InterPro" id="IPR003758">
    <property type="entry name" value="LpxK"/>
</dbReference>
<evidence type="ECO:0000256" key="8">
    <source>
        <dbReference type="ARBA" id="ARBA00022741"/>
    </source>
</evidence>
<keyword evidence="5 13" id="KW-0444">Lipid biosynthesis</keyword>
<dbReference type="GO" id="GO:0009029">
    <property type="term" value="F:lipid-A 4'-kinase activity"/>
    <property type="evidence" value="ECO:0007669"/>
    <property type="project" value="UniProtKB-UniRule"/>
</dbReference>
<reference evidence="14 15" key="1">
    <citation type="submission" date="2015-10" db="EMBL/GenBank/DDBJ databases">
        <authorList>
            <person name="Gilbert D.G."/>
        </authorList>
    </citation>
    <scope>NUCLEOTIDE SEQUENCE [LARGE SCALE GENOMIC DNA]</scope>
    <source>
        <strain evidence="14">COMA1</strain>
    </source>
</reference>
<dbReference type="SUPFAM" id="SSF52540">
    <property type="entry name" value="P-loop containing nucleoside triphosphate hydrolases"/>
    <property type="match status" value="1"/>
</dbReference>
<keyword evidence="6 13" id="KW-0441">Lipid A biosynthesis</keyword>
<dbReference type="InterPro" id="IPR027417">
    <property type="entry name" value="P-loop_NTPase"/>
</dbReference>
<dbReference type="GO" id="GO:0005886">
    <property type="term" value="C:plasma membrane"/>
    <property type="evidence" value="ECO:0007669"/>
    <property type="project" value="TreeGrafter"/>
</dbReference>
<protein>
    <recommendedName>
        <fullName evidence="4 13">Tetraacyldisaccharide 4'-kinase</fullName>
        <ecNumber evidence="3 13">2.7.1.130</ecNumber>
    </recommendedName>
    <alternativeName>
        <fullName evidence="12 13">Lipid A 4'-kinase</fullName>
    </alternativeName>
</protein>
<dbReference type="EMBL" id="CZQA01000008">
    <property type="protein sequence ID" value="CUS35194.1"/>
    <property type="molecule type" value="Genomic_DNA"/>
</dbReference>
<dbReference type="AlphaFoldDB" id="A0A0S4LET1"/>
<dbReference type="Proteomes" id="UP000199032">
    <property type="component" value="Unassembled WGS sequence"/>
</dbReference>
<sequence>MSFLSPGQPVRTWLYWIAGLYGLTTQVRRWCYRHGWLVTARLPCPVISVGNLTVGGTGKTPFVIFLAQRLVAKGWRVAILSRGYKRTSHASHVLVSDGAHILADSSESGDEPFLMAQRCPQTVVAVGANRVALGRWVLQQHPVDCMILDDGFQHLALHRDVDLLLLDATDAVGLDALLPAGRLREPLQELDRASAVVITRADSRQDVDAIRSRLRRMPCGSDDDIEVVFRPESFIAIGSGASQVIEWGKGKKAWLVSGIGNSPSFRRSAESVGVEIVGETMFEDHHRYSQREIGEVRNQVRGSGSDFVLTTEKDGGKLKPLLEADASWWMLRLETYVVRGEERLSQLIDGPLSRSRHTAERHA</sequence>
<evidence type="ECO:0000256" key="4">
    <source>
        <dbReference type="ARBA" id="ARBA00016436"/>
    </source>
</evidence>
<dbReference type="RefSeq" id="WP_090747485.1">
    <property type="nucleotide sequence ID" value="NZ_CZQA01000008.1"/>
</dbReference>
<evidence type="ECO:0000256" key="2">
    <source>
        <dbReference type="ARBA" id="ARBA00004870"/>
    </source>
</evidence>
<evidence type="ECO:0000313" key="15">
    <source>
        <dbReference type="Proteomes" id="UP000199032"/>
    </source>
</evidence>
<dbReference type="STRING" id="1742972.COMA1_20166"/>
<comment type="similarity">
    <text evidence="13">Belongs to the LpxK family.</text>
</comment>
<dbReference type="GO" id="GO:0009245">
    <property type="term" value="P:lipid A biosynthetic process"/>
    <property type="evidence" value="ECO:0007669"/>
    <property type="project" value="UniProtKB-UniRule"/>
</dbReference>
<evidence type="ECO:0000313" key="14">
    <source>
        <dbReference type="EMBL" id="CUS35194.1"/>
    </source>
</evidence>
<dbReference type="EC" id="2.7.1.130" evidence="3 13"/>
<accession>A0A0S4LET1</accession>
<dbReference type="OrthoDB" id="9789797at2"/>
<dbReference type="Pfam" id="PF02606">
    <property type="entry name" value="LpxK"/>
    <property type="match status" value="1"/>
</dbReference>